<feature type="region of interest" description="Disordered" evidence="1">
    <location>
        <begin position="95"/>
        <end position="224"/>
    </location>
</feature>
<feature type="compositionally biased region" description="Basic and acidic residues" evidence="1">
    <location>
        <begin position="125"/>
        <end position="137"/>
    </location>
</feature>
<reference evidence="2 3" key="1">
    <citation type="submission" date="2019-04" db="EMBL/GenBank/DDBJ databases">
        <title>Comparative genomics and transcriptomics to analyze fruiting body development in filamentous ascomycetes.</title>
        <authorList>
            <consortium name="DOE Joint Genome Institute"/>
            <person name="Lutkenhaus R."/>
            <person name="Traeger S."/>
            <person name="Breuer J."/>
            <person name="Kuo A."/>
            <person name="Lipzen A."/>
            <person name="Pangilinan J."/>
            <person name="Dilworth D."/>
            <person name="Sandor L."/>
            <person name="Poggeler S."/>
            <person name="Barry K."/>
            <person name="Grigoriev I.V."/>
            <person name="Nowrousian M."/>
        </authorList>
    </citation>
    <scope>NUCLEOTIDE SEQUENCE [LARGE SCALE GENOMIC DNA]</scope>
    <source>
        <strain evidence="2 3">CBS 389.68</strain>
    </source>
</reference>
<evidence type="ECO:0000313" key="3">
    <source>
        <dbReference type="Proteomes" id="UP000298138"/>
    </source>
</evidence>
<feature type="compositionally biased region" description="Basic residues" evidence="1">
    <location>
        <begin position="212"/>
        <end position="222"/>
    </location>
</feature>
<sequence length="237" mass="27301">MRGTERVSAFREMFEVGEENRGTQATQERVSVLQEQIESDEDQETQSDPVDKKEIHVQVQEVEDDDDDDIMDSEEEMEANMRRAQFLGRLNQKRIAMTQEEEGLNTQPDHEAGNDEAEWSDIDAESDRTKISDHETRYTTNSNPLKQHPGPAPQPLPQELSQVLPQPQSHETLQTPHFPRGPFPPPVRRHTDPQHDSRDWISGLRNATQGNRKGRRSRRRWTRGFGECGVLGLGMRR</sequence>
<gene>
    <name evidence="2" type="ORF">EX30DRAFT_257215</name>
</gene>
<protein>
    <submittedName>
        <fullName evidence="2">Uncharacterized protein</fullName>
    </submittedName>
</protein>
<feature type="region of interest" description="Disordered" evidence="1">
    <location>
        <begin position="17"/>
        <end position="69"/>
    </location>
</feature>
<keyword evidence="3" id="KW-1185">Reference proteome</keyword>
<proteinExistence type="predicted"/>
<accession>A0A4S2MHS5</accession>
<dbReference type="InParanoid" id="A0A4S2MHS5"/>
<dbReference type="Proteomes" id="UP000298138">
    <property type="component" value="Unassembled WGS sequence"/>
</dbReference>
<feature type="compositionally biased region" description="Polar residues" evidence="1">
    <location>
        <begin position="159"/>
        <end position="175"/>
    </location>
</feature>
<name>A0A4S2MHS5_9PEZI</name>
<evidence type="ECO:0000313" key="2">
    <source>
        <dbReference type="EMBL" id="TGZ76312.1"/>
    </source>
</evidence>
<feature type="compositionally biased region" description="Polar residues" evidence="1">
    <location>
        <begin position="22"/>
        <end position="36"/>
    </location>
</feature>
<dbReference type="AlphaFoldDB" id="A0A4S2MHS5"/>
<feature type="compositionally biased region" description="Acidic residues" evidence="1">
    <location>
        <begin position="114"/>
        <end position="124"/>
    </location>
</feature>
<evidence type="ECO:0000256" key="1">
    <source>
        <dbReference type="SAM" id="MobiDB-lite"/>
    </source>
</evidence>
<dbReference type="EMBL" id="ML220185">
    <property type="protein sequence ID" value="TGZ76312.1"/>
    <property type="molecule type" value="Genomic_DNA"/>
</dbReference>
<feature type="compositionally biased region" description="Basic and acidic residues" evidence="1">
    <location>
        <begin position="189"/>
        <end position="199"/>
    </location>
</feature>
<organism evidence="2 3">
    <name type="scientific">Ascodesmis nigricans</name>
    <dbReference type="NCBI Taxonomy" id="341454"/>
    <lineage>
        <taxon>Eukaryota</taxon>
        <taxon>Fungi</taxon>
        <taxon>Dikarya</taxon>
        <taxon>Ascomycota</taxon>
        <taxon>Pezizomycotina</taxon>
        <taxon>Pezizomycetes</taxon>
        <taxon>Pezizales</taxon>
        <taxon>Ascodesmidaceae</taxon>
        <taxon>Ascodesmis</taxon>
    </lineage>
</organism>